<dbReference type="InterPro" id="IPR026906">
    <property type="entry name" value="LRR_5"/>
</dbReference>
<feature type="chain" id="PRO_5012910890" evidence="1">
    <location>
        <begin position="26"/>
        <end position="462"/>
    </location>
</feature>
<protein>
    <submittedName>
        <fullName evidence="2">Leucine rich repeat-containing protein</fullName>
    </submittedName>
</protein>
<accession>A0A1T4VKQ1</accession>
<dbReference type="Pfam" id="PF13306">
    <property type="entry name" value="LRR_5"/>
    <property type="match status" value="1"/>
</dbReference>
<proteinExistence type="predicted"/>
<dbReference type="InterPro" id="IPR032675">
    <property type="entry name" value="LRR_dom_sf"/>
</dbReference>
<dbReference type="EMBL" id="FUXZ01000006">
    <property type="protein sequence ID" value="SKA65542.1"/>
    <property type="molecule type" value="Genomic_DNA"/>
</dbReference>
<dbReference type="RefSeq" id="WP_078765998.1">
    <property type="nucleotide sequence ID" value="NZ_FUXZ01000006.1"/>
</dbReference>
<evidence type="ECO:0000313" key="3">
    <source>
        <dbReference type="Proteomes" id="UP000190814"/>
    </source>
</evidence>
<dbReference type="Proteomes" id="UP000190814">
    <property type="component" value="Unassembled WGS sequence"/>
</dbReference>
<sequence length="462" mass="50824">MKKLLGTALSLVMTIGLASNVTVNAADFTKKEEVKEVNYVVDDVEEKPEVSYVNILFPQPVPGKTPKEVYFSTETEPLNAINNDELKTIDISEYWYVSEDGKNYSRMKADSKFELGKYYKLDPMELIDVAFSLYANMDKYINTDVASGLNKDFKASINDTPIDMNGSMAQLFAVVTSALDYGVCTAKVNNIEATIATPVDGEKQISEVKLVGEDSDKIELAKESKLIWIDEATGKEMAADEKYVAGKRYTAKFNVSLKEFCVYSDNVIATVNKDNSELVKVDEKTYTVKYTCYIEAPSIVKDATRKNDSSNKKLTDVNANNAVLADKSFTYVVTKVATAKKAGEVKVTGLVKKNVKKANIKATVKLNGFKYNVTAVGDKAFKGAKNLKTVVIGKNIKSIGAKAFANLKKLTKVTIKAKKLPKIGKNAFVKKGKKVTIKVNSKLKKSAKKALKKAKCKGIIVK</sequence>
<dbReference type="AlphaFoldDB" id="A0A1T4VKQ1"/>
<dbReference type="OrthoDB" id="1751034at2"/>
<evidence type="ECO:0000313" key="2">
    <source>
        <dbReference type="EMBL" id="SKA65542.1"/>
    </source>
</evidence>
<reference evidence="2 3" key="1">
    <citation type="submission" date="2017-02" db="EMBL/GenBank/DDBJ databases">
        <authorList>
            <person name="Peterson S.W."/>
        </authorList>
    </citation>
    <scope>NUCLEOTIDE SEQUENCE [LARGE SCALE GENOMIC DNA]</scope>
    <source>
        <strain evidence="2 3">ATCC 35992</strain>
    </source>
</reference>
<keyword evidence="1" id="KW-0732">Signal</keyword>
<gene>
    <name evidence="2" type="ORF">SAMN02745111_01126</name>
</gene>
<evidence type="ECO:0000256" key="1">
    <source>
        <dbReference type="SAM" id="SignalP"/>
    </source>
</evidence>
<keyword evidence="3" id="KW-1185">Reference proteome</keyword>
<organism evidence="2 3">
    <name type="scientific">Eubacterium uniforme</name>
    <dbReference type="NCBI Taxonomy" id="39495"/>
    <lineage>
        <taxon>Bacteria</taxon>
        <taxon>Bacillati</taxon>
        <taxon>Bacillota</taxon>
        <taxon>Clostridia</taxon>
        <taxon>Eubacteriales</taxon>
        <taxon>Eubacteriaceae</taxon>
        <taxon>Eubacterium</taxon>
    </lineage>
</organism>
<dbReference type="Gene3D" id="3.80.10.10">
    <property type="entry name" value="Ribonuclease Inhibitor"/>
    <property type="match status" value="1"/>
</dbReference>
<feature type="signal peptide" evidence="1">
    <location>
        <begin position="1"/>
        <end position="25"/>
    </location>
</feature>
<name>A0A1T4VKQ1_9FIRM</name>
<dbReference type="STRING" id="39495.SAMN02745111_01126"/>